<organism evidence="2 3">
    <name type="scientific">Halobacillus mangrovi</name>
    <dbReference type="NCBI Taxonomy" id="402384"/>
    <lineage>
        <taxon>Bacteria</taxon>
        <taxon>Bacillati</taxon>
        <taxon>Bacillota</taxon>
        <taxon>Bacilli</taxon>
        <taxon>Bacillales</taxon>
        <taxon>Bacillaceae</taxon>
        <taxon>Halobacillus</taxon>
    </lineage>
</organism>
<evidence type="ECO:0008006" key="4">
    <source>
        <dbReference type="Google" id="ProtNLM"/>
    </source>
</evidence>
<reference evidence="2 3" key="1">
    <citation type="submission" date="2017-04" db="EMBL/GenBank/DDBJ databases">
        <title>The whole genome sequencing and assembly of Halobacillus mangrovi strain.</title>
        <authorList>
            <person name="Lee S.-J."/>
            <person name="Park M.-K."/>
            <person name="Kim J.-Y."/>
            <person name="Lee Y.-J."/>
            <person name="Yi H."/>
            <person name="Bahn Y.-S."/>
            <person name="Kim J.F."/>
            <person name="Lee D.-W."/>
        </authorList>
    </citation>
    <scope>NUCLEOTIDE SEQUENCE [LARGE SCALE GENOMIC DNA]</scope>
    <source>
        <strain evidence="2 3">KTB 131</strain>
    </source>
</reference>
<evidence type="ECO:0000256" key="1">
    <source>
        <dbReference type="SAM" id="MobiDB-lite"/>
    </source>
</evidence>
<feature type="compositionally biased region" description="Basic and acidic residues" evidence="1">
    <location>
        <begin position="62"/>
        <end position="74"/>
    </location>
</feature>
<sequence length="74" mass="8175">MTKHNHPGHDLKNDTFASSGTNIDAVKCQNERSGLSYNEVKELLAKTTGGRGTSIYSDTNVEEVRKGNQHSQRD</sequence>
<evidence type="ECO:0000313" key="2">
    <source>
        <dbReference type="EMBL" id="ARI78532.1"/>
    </source>
</evidence>
<dbReference type="OrthoDB" id="2738625at2"/>
<dbReference type="KEGG" id="hmn:HM131_17565"/>
<feature type="region of interest" description="Disordered" evidence="1">
    <location>
        <begin position="1"/>
        <end position="23"/>
    </location>
</feature>
<keyword evidence="3" id="KW-1185">Reference proteome</keyword>
<dbReference type="Proteomes" id="UP000192527">
    <property type="component" value="Chromosome"/>
</dbReference>
<feature type="region of interest" description="Disordered" evidence="1">
    <location>
        <begin position="48"/>
        <end position="74"/>
    </location>
</feature>
<protein>
    <recommendedName>
        <fullName evidence="4">Gamma-type small acid-soluble spore protein</fullName>
    </recommendedName>
</protein>
<dbReference type="AlphaFoldDB" id="A0A1W5ZZ23"/>
<dbReference type="STRING" id="402384.HM131_17565"/>
<gene>
    <name evidence="2" type="ORF">HM131_17565</name>
</gene>
<dbReference type="RefSeq" id="WP_085030991.1">
    <property type="nucleotide sequence ID" value="NZ_CP020772.1"/>
</dbReference>
<proteinExistence type="predicted"/>
<accession>A0A1W5ZZ23</accession>
<evidence type="ECO:0000313" key="3">
    <source>
        <dbReference type="Proteomes" id="UP000192527"/>
    </source>
</evidence>
<name>A0A1W5ZZ23_9BACI</name>
<dbReference type="EMBL" id="CP020772">
    <property type="protein sequence ID" value="ARI78532.1"/>
    <property type="molecule type" value="Genomic_DNA"/>
</dbReference>